<evidence type="ECO:0000313" key="4">
    <source>
        <dbReference type="Proteomes" id="UP000317369"/>
    </source>
</evidence>
<feature type="region of interest" description="Disordered" evidence="1">
    <location>
        <begin position="113"/>
        <end position="163"/>
    </location>
</feature>
<dbReference type="RefSeq" id="WP_145074309.1">
    <property type="nucleotide sequence ID" value="NZ_CP036425.1"/>
</dbReference>
<feature type="compositionally biased region" description="Pro residues" evidence="1">
    <location>
        <begin position="119"/>
        <end position="129"/>
    </location>
</feature>
<proteinExistence type="predicted"/>
<evidence type="ECO:0000256" key="1">
    <source>
        <dbReference type="SAM" id="MobiDB-lite"/>
    </source>
</evidence>
<keyword evidence="4" id="KW-1185">Reference proteome</keyword>
<dbReference type="AlphaFoldDB" id="A0A517YQP4"/>
<gene>
    <name evidence="3" type="ORF">KS4_05810</name>
</gene>
<accession>A0A517YQP4</accession>
<evidence type="ECO:0000256" key="2">
    <source>
        <dbReference type="SAM" id="Phobius"/>
    </source>
</evidence>
<dbReference type="KEGG" id="pcor:KS4_05810"/>
<reference evidence="3 4" key="1">
    <citation type="submission" date="2019-02" db="EMBL/GenBank/DDBJ databases">
        <title>Deep-cultivation of Planctomycetes and their phenomic and genomic characterization uncovers novel biology.</title>
        <authorList>
            <person name="Wiegand S."/>
            <person name="Jogler M."/>
            <person name="Boedeker C."/>
            <person name="Pinto D."/>
            <person name="Vollmers J."/>
            <person name="Rivas-Marin E."/>
            <person name="Kohn T."/>
            <person name="Peeters S.H."/>
            <person name="Heuer A."/>
            <person name="Rast P."/>
            <person name="Oberbeckmann S."/>
            <person name="Bunk B."/>
            <person name="Jeske O."/>
            <person name="Meyerdierks A."/>
            <person name="Storesund J.E."/>
            <person name="Kallscheuer N."/>
            <person name="Luecker S."/>
            <person name="Lage O.M."/>
            <person name="Pohl T."/>
            <person name="Merkel B.J."/>
            <person name="Hornburger P."/>
            <person name="Mueller R.-W."/>
            <person name="Bruemmer F."/>
            <person name="Labrenz M."/>
            <person name="Spormann A.M."/>
            <person name="Op den Camp H."/>
            <person name="Overmann J."/>
            <person name="Amann R."/>
            <person name="Jetten M.S.M."/>
            <person name="Mascher T."/>
            <person name="Medema M.H."/>
            <person name="Devos D.P."/>
            <person name="Kaster A.-K."/>
            <person name="Ovreas L."/>
            <person name="Rohde M."/>
            <person name="Galperin M.Y."/>
            <person name="Jogler C."/>
        </authorList>
    </citation>
    <scope>NUCLEOTIDE SEQUENCE [LARGE SCALE GENOMIC DNA]</scope>
    <source>
        <strain evidence="3 4">KS4</strain>
    </source>
</reference>
<evidence type="ECO:0000313" key="3">
    <source>
        <dbReference type="EMBL" id="QDU32549.1"/>
    </source>
</evidence>
<feature type="transmembrane region" description="Helical" evidence="2">
    <location>
        <begin position="22"/>
        <end position="42"/>
    </location>
</feature>
<keyword evidence="2" id="KW-0812">Transmembrane</keyword>
<dbReference type="OrthoDB" id="9895788at2"/>
<sequence>MNPISTLSIQPLYMLAELPETVMNAVLVLGLLLIIASLMMSIRKRKTRHTTDQVTAQEHLERLKNKHAVKNDLESLMVEIEELGKRLSHQIDAKTIALERLLDEAEIRIAQLNQLNSSPTPPPATPSPTPSAIKHTPPQPPETPAQSTKPQPPAKPQSTPEADHHTHIYQLADTGQTAAQIAQTLGEHIGKIELILALRRSV</sequence>
<dbReference type="EMBL" id="CP036425">
    <property type="protein sequence ID" value="QDU32549.1"/>
    <property type="molecule type" value="Genomic_DNA"/>
</dbReference>
<keyword evidence="2" id="KW-1133">Transmembrane helix</keyword>
<name>A0A517YQP4_9BACT</name>
<dbReference type="Proteomes" id="UP000317369">
    <property type="component" value="Chromosome"/>
</dbReference>
<organism evidence="3 4">
    <name type="scientific">Poriferisphaera corsica</name>
    <dbReference type="NCBI Taxonomy" id="2528020"/>
    <lineage>
        <taxon>Bacteria</taxon>
        <taxon>Pseudomonadati</taxon>
        <taxon>Planctomycetota</taxon>
        <taxon>Phycisphaerae</taxon>
        <taxon>Phycisphaerales</taxon>
        <taxon>Phycisphaeraceae</taxon>
        <taxon>Poriferisphaera</taxon>
    </lineage>
</organism>
<keyword evidence="2" id="KW-0472">Membrane</keyword>
<protein>
    <submittedName>
        <fullName evidence="3">Preprotein translocase subunit SecG</fullName>
    </submittedName>
</protein>